<dbReference type="EMBL" id="CP097966">
    <property type="protein sequence ID" value="URQ63165.1"/>
    <property type="molecule type" value="Genomic_DNA"/>
</dbReference>
<dbReference type="PROSITE" id="PS51257">
    <property type="entry name" value="PROKAR_LIPOPROTEIN"/>
    <property type="match status" value="1"/>
</dbReference>
<evidence type="ECO:0000313" key="1">
    <source>
        <dbReference type="EMBL" id="URQ63165.1"/>
    </source>
</evidence>
<keyword evidence="2" id="KW-1185">Reference proteome</keyword>
<proteinExistence type="predicted"/>
<accession>A0A9Q8TY84</accession>
<protein>
    <recommendedName>
        <fullName evidence="3">Lipoprotein</fullName>
    </recommendedName>
</protein>
<gene>
    <name evidence="1" type="ORF">M9B40_05420</name>
</gene>
<organism evidence="1 2">
    <name type="scientific">SAR86 cluster bacterium</name>
    <dbReference type="NCBI Taxonomy" id="2030880"/>
    <lineage>
        <taxon>Bacteria</taxon>
        <taxon>Pseudomonadati</taxon>
        <taxon>Pseudomonadota</taxon>
        <taxon>Gammaproteobacteria</taxon>
        <taxon>SAR86 cluster</taxon>
    </lineage>
</organism>
<evidence type="ECO:0008006" key="3">
    <source>
        <dbReference type="Google" id="ProtNLM"/>
    </source>
</evidence>
<evidence type="ECO:0000313" key="2">
    <source>
        <dbReference type="Proteomes" id="UP001056381"/>
    </source>
</evidence>
<reference evidence="1" key="1">
    <citation type="submission" date="2022-05" db="EMBL/GenBank/DDBJ databases">
        <title>Single-amplified genomics reveal most streamlined microbe among free-living bacteria.</title>
        <authorList>
            <person name="Roda-Garcia J."/>
            <person name="Haro-Moreno J.M."/>
            <person name="Rodriguez-Valera F."/>
            <person name="Almagro-Moreno S."/>
            <person name="Lopez-Perez M."/>
        </authorList>
    </citation>
    <scope>NUCLEOTIDE SEQUENCE</scope>
    <source>
        <strain evidence="1">TMED112-D2-2</strain>
    </source>
</reference>
<dbReference type="AlphaFoldDB" id="A0A9Q8TY84"/>
<dbReference type="Proteomes" id="UP001056381">
    <property type="component" value="Chromosome"/>
</dbReference>
<sequence length="249" mass="28234">MKKVLIVLISALIIVGCASTVYFLPANSNDLTKSEKIDFPGINTLNTMGLGDTLASKGYKSYTPAIKVLEEVTIENRTGTRPRHWVPKGSTGKLSHVLTVAKTGEKISCFNLRVDWEAHWNWYNQPGTSDNNPLCKGMDGNYKWQSEYVLDDERGLGMDFVPFYGQIEEFTQVNLNSPSFIQEFIYNGRVDNALKFVYREFSGDYIKPAFTQEIQYDLNSSDMIGFKSLRIKIIEATNTEISYILESNF</sequence>
<name>A0A9Q8TY84_9GAMM</name>